<dbReference type="InterPro" id="IPR004516">
    <property type="entry name" value="HisRS/HisZ"/>
</dbReference>
<dbReference type="HAMAP" id="MF_00127">
    <property type="entry name" value="His_tRNA_synth"/>
    <property type="match status" value="1"/>
</dbReference>
<dbReference type="NCBIfam" id="TIGR00442">
    <property type="entry name" value="hisS"/>
    <property type="match status" value="1"/>
</dbReference>
<dbReference type="CDD" id="cd00773">
    <property type="entry name" value="HisRS-like_core"/>
    <property type="match status" value="1"/>
</dbReference>
<dbReference type="InterPro" id="IPR006195">
    <property type="entry name" value="aa-tRNA-synth_II"/>
</dbReference>
<dbReference type="PIRSF" id="PIRSF001549">
    <property type="entry name" value="His-tRNA_synth"/>
    <property type="match status" value="1"/>
</dbReference>
<comment type="similarity">
    <text evidence="1">Belongs to the class-II aminoacyl-tRNA synthetase family.</text>
</comment>
<dbReference type="GO" id="GO:0006427">
    <property type="term" value="P:histidyl-tRNA aminoacylation"/>
    <property type="evidence" value="ECO:0007669"/>
    <property type="project" value="InterPro"/>
</dbReference>
<reference evidence="3" key="1">
    <citation type="submission" date="2020-05" db="EMBL/GenBank/DDBJ databases">
        <authorList>
            <person name="Chiriac C."/>
            <person name="Salcher M."/>
            <person name="Ghai R."/>
            <person name="Kavagutti S V."/>
        </authorList>
    </citation>
    <scope>NUCLEOTIDE SEQUENCE</scope>
</reference>
<dbReference type="InterPro" id="IPR036621">
    <property type="entry name" value="Anticodon-bd_dom_sf"/>
</dbReference>
<sequence>MSGFQSPRGLRDLLEPLASAHGLATDRAWAAADAAGYARIELPIAEESALFERAVGGTSDIVAKELYRLEPRGDDAVTLALRPEATAGAVRAYIQHGMRSQPQPVRLATVAQLFRYDRPQKGRYRQFTQFDIEAIGDGGPGIDLEVIEIGAAYLRELGLTDVQVHLNSVGCATCRPAYVETLRAHFTPVSQELSEVDQSRLATNPLRLLDSKEPATVQRAASAPVITDHLCADCAAHHAAVTAGLATIGVTVLAAPRLVRGLDYYTRTAWEYLLPGEQGQQGALGGGGRYDGLVELLGGTPTPAIGFAIGIDRVVLALEARGLLPAAADGPAIVVAGIEAESVADRVAIAAQLRAAGASARADVSIRKIGKQLEGAVRDGALAVIIVEPDGRLTLRDLVKASQAEPAERGGVIAAALRLVQSEG</sequence>
<dbReference type="InterPro" id="IPR041715">
    <property type="entry name" value="HisRS-like_core"/>
</dbReference>
<dbReference type="GO" id="GO:0005737">
    <property type="term" value="C:cytoplasm"/>
    <property type="evidence" value="ECO:0007669"/>
    <property type="project" value="InterPro"/>
</dbReference>
<protein>
    <submittedName>
        <fullName evidence="3">Unannotated protein</fullName>
    </submittedName>
</protein>
<name>A0A6J7HZP1_9ZZZZ</name>
<organism evidence="3">
    <name type="scientific">freshwater metagenome</name>
    <dbReference type="NCBI Taxonomy" id="449393"/>
    <lineage>
        <taxon>unclassified sequences</taxon>
        <taxon>metagenomes</taxon>
        <taxon>ecological metagenomes</taxon>
    </lineage>
</organism>
<feature type="domain" description="Aminoacyl-transfer RNA synthetases class-II family profile" evidence="2">
    <location>
        <begin position="36"/>
        <end position="331"/>
    </location>
</feature>
<dbReference type="PANTHER" id="PTHR43707:SF1">
    <property type="entry name" value="HISTIDINE--TRNA LIGASE, MITOCHONDRIAL-RELATED"/>
    <property type="match status" value="1"/>
</dbReference>
<dbReference type="PANTHER" id="PTHR43707">
    <property type="entry name" value="HISTIDYL-TRNA SYNTHETASE"/>
    <property type="match status" value="1"/>
</dbReference>
<proteinExistence type="inferred from homology"/>
<gene>
    <name evidence="3" type="ORF">UFOPK3614_01019</name>
</gene>
<dbReference type="EMBL" id="CAFBMS010000072">
    <property type="protein sequence ID" value="CAB4923961.1"/>
    <property type="molecule type" value="Genomic_DNA"/>
</dbReference>
<dbReference type="GO" id="GO:0004821">
    <property type="term" value="F:histidine-tRNA ligase activity"/>
    <property type="evidence" value="ECO:0007669"/>
    <property type="project" value="InterPro"/>
</dbReference>
<dbReference type="Gene3D" id="3.30.930.10">
    <property type="entry name" value="Bira Bifunctional Protein, Domain 2"/>
    <property type="match status" value="1"/>
</dbReference>
<dbReference type="AlphaFoldDB" id="A0A6J7HZP1"/>
<dbReference type="Pfam" id="PF13393">
    <property type="entry name" value="tRNA-synt_His"/>
    <property type="match status" value="1"/>
</dbReference>
<dbReference type="InterPro" id="IPR015807">
    <property type="entry name" value="His-tRNA-ligase"/>
</dbReference>
<evidence type="ECO:0000259" key="2">
    <source>
        <dbReference type="PROSITE" id="PS50862"/>
    </source>
</evidence>
<evidence type="ECO:0000313" key="3">
    <source>
        <dbReference type="EMBL" id="CAB4923961.1"/>
    </source>
</evidence>
<dbReference type="InterPro" id="IPR045864">
    <property type="entry name" value="aa-tRNA-synth_II/BPL/LPL"/>
</dbReference>
<dbReference type="GO" id="GO:0005524">
    <property type="term" value="F:ATP binding"/>
    <property type="evidence" value="ECO:0007669"/>
    <property type="project" value="InterPro"/>
</dbReference>
<dbReference type="Gene3D" id="3.40.50.800">
    <property type="entry name" value="Anticodon-binding domain"/>
    <property type="match status" value="1"/>
</dbReference>
<evidence type="ECO:0000256" key="1">
    <source>
        <dbReference type="ARBA" id="ARBA00008226"/>
    </source>
</evidence>
<dbReference type="SUPFAM" id="SSF55681">
    <property type="entry name" value="Class II aaRS and biotin synthetases"/>
    <property type="match status" value="1"/>
</dbReference>
<dbReference type="PROSITE" id="PS50862">
    <property type="entry name" value="AA_TRNA_LIGASE_II"/>
    <property type="match status" value="1"/>
</dbReference>
<accession>A0A6J7HZP1</accession>